<protein>
    <recommendedName>
        <fullName evidence="4">Cardiolipin synthase N-terminal domain-containing protein</fullName>
    </recommendedName>
</protein>
<accession>A0A6M0CMK8</accession>
<evidence type="ECO:0000313" key="2">
    <source>
        <dbReference type="EMBL" id="NER17079.1"/>
    </source>
</evidence>
<comment type="caution">
    <text evidence="2">The sequence shown here is derived from an EMBL/GenBank/DDBJ whole genome shotgun (WGS) entry which is preliminary data.</text>
</comment>
<dbReference type="PIRSF" id="PIRSF030959">
    <property type="entry name" value="UCP030959"/>
    <property type="match status" value="1"/>
</dbReference>
<feature type="transmembrane region" description="Helical" evidence="1">
    <location>
        <begin position="26"/>
        <end position="45"/>
    </location>
</feature>
<evidence type="ECO:0000256" key="1">
    <source>
        <dbReference type="SAM" id="Phobius"/>
    </source>
</evidence>
<evidence type="ECO:0008006" key="4">
    <source>
        <dbReference type="Google" id="ProtNLM"/>
    </source>
</evidence>
<keyword evidence="1" id="KW-0812">Transmembrane</keyword>
<dbReference type="Proteomes" id="UP000474296">
    <property type="component" value="Unassembled WGS sequence"/>
</dbReference>
<evidence type="ECO:0000313" key="3">
    <source>
        <dbReference type="Proteomes" id="UP000474296"/>
    </source>
</evidence>
<dbReference type="InterPro" id="IPR011990">
    <property type="entry name" value="TPR-like_helical_dom_sf"/>
</dbReference>
<dbReference type="AlphaFoldDB" id="A0A6M0CMK8"/>
<gene>
    <name evidence="2" type="ORF">GWK10_07650</name>
</gene>
<sequence>MPYYYVIIALQGFCIYHCYKNRNEQFWFYVIFFVPAVGSIIYLITQVFKKSDIESVQDGLAYVINPSKRVTDLQKKVDFANTLQNRVNLADAHFDQGNYPQASLEYEKAMNDYHAKDNSVLEKLVIVSHFLNEEEKVLSIGKKIVADRGFSSDKAAFYFGRALSEKGDKDQAKKYLLSVDKRYSNYQERLDLASFYLEKKQELDAKEILSEIVSESEHMNRQSYRENRGAIDQARKLLRSLD</sequence>
<dbReference type="EMBL" id="JAABOQ010000003">
    <property type="protein sequence ID" value="NER17079.1"/>
    <property type="molecule type" value="Genomic_DNA"/>
</dbReference>
<keyword evidence="3" id="KW-1185">Reference proteome</keyword>
<reference evidence="2 3" key="1">
    <citation type="submission" date="2020-01" db="EMBL/GenBank/DDBJ databases">
        <title>Spongiivirga citrea KCTC 32990T.</title>
        <authorList>
            <person name="Wang G."/>
        </authorList>
    </citation>
    <scope>NUCLEOTIDE SEQUENCE [LARGE SCALE GENOMIC DNA]</scope>
    <source>
        <strain evidence="2 3">KCTC 32990</strain>
    </source>
</reference>
<dbReference type="SUPFAM" id="SSF48452">
    <property type="entry name" value="TPR-like"/>
    <property type="match status" value="1"/>
</dbReference>
<keyword evidence="1" id="KW-0472">Membrane</keyword>
<dbReference type="RefSeq" id="WP_164031169.1">
    <property type="nucleotide sequence ID" value="NZ_JAABOQ010000003.1"/>
</dbReference>
<dbReference type="Gene3D" id="1.25.40.10">
    <property type="entry name" value="Tetratricopeptide repeat domain"/>
    <property type="match status" value="1"/>
</dbReference>
<name>A0A6M0CMK8_9FLAO</name>
<proteinExistence type="predicted"/>
<keyword evidence="1" id="KW-1133">Transmembrane helix</keyword>
<organism evidence="2 3">
    <name type="scientific">Spongiivirga citrea</name>
    <dbReference type="NCBI Taxonomy" id="1481457"/>
    <lineage>
        <taxon>Bacteria</taxon>
        <taxon>Pseudomonadati</taxon>
        <taxon>Bacteroidota</taxon>
        <taxon>Flavobacteriia</taxon>
        <taxon>Flavobacteriales</taxon>
        <taxon>Flavobacteriaceae</taxon>
        <taxon>Spongiivirga</taxon>
    </lineage>
</organism>
<dbReference type="InterPro" id="IPR014562">
    <property type="entry name" value="UCP030959_TPR_rpt-cont"/>
</dbReference>